<dbReference type="GO" id="GO:0046872">
    <property type="term" value="F:metal ion binding"/>
    <property type="evidence" value="ECO:0007669"/>
    <property type="project" value="UniProtKB-KW"/>
</dbReference>
<name>A0A1L8QN75_9ENTE</name>
<comment type="similarity">
    <text evidence="1">Belongs to the glycosyl hydrolase 38 family.</text>
</comment>
<dbReference type="Proteomes" id="UP000182149">
    <property type="component" value="Unassembled WGS sequence"/>
</dbReference>
<dbReference type="InterPro" id="IPR028995">
    <property type="entry name" value="Glyco_hydro_57/38_cen_sf"/>
</dbReference>
<dbReference type="SMART" id="SM00872">
    <property type="entry name" value="Alpha-mann_mid"/>
    <property type="match status" value="1"/>
</dbReference>
<dbReference type="GO" id="GO:0006013">
    <property type="term" value="P:mannose metabolic process"/>
    <property type="evidence" value="ECO:0007669"/>
    <property type="project" value="InterPro"/>
</dbReference>
<dbReference type="Pfam" id="PF17677">
    <property type="entry name" value="Glyco_hydro38C2"/>
    <property type="match status" value="1"/>
</dbReference>
<evidence type="ECO:0000259" key="5">
    <source>
        <dbReference type="SMART" id="SM00872"/>
    </source>
</evidence>
<evidence type="ECO:0000313" key="6">
    <source>
        <dbReference type="EMBL" id="OJG08971.1"/>
    </source>
</evidence>
<gene>
    <name evidence="6" type="ORF">RU93_GL001279</name>
</gene>
<dbReference type="Gene3D" id="2.60.40.2210">
    <property type="match status" value="1"/>
</dbReference>
<dbReference type="Pfam" id="PF07748">
    <property type="entry name" value="Glyco_hydro_38C"/>
    <property type="match status" value="1"/>
</dbReference>
<evidence type="ECO:0000256" key="1">
    <source>
        <dbReference type="ARBA" id="ARBA00009792"/>
    </source>
</evidence>
<dbReference type="CDD" id="cd10814">
    <property type="entry name" value="GH38N_AMII_SpGH38_like"/>
    <property type="match status" value="1"/>
</dbReference>
<dbReference type="PANTHER" id="PTHR46017:SF2">
    <property type="entry name" value="MANNOSYLGLYCERATE HYDROLASE"/>
    <property type="match status" value="1"/>
</dbReference>
<dbReference type="GO" id="GO:0009313">
    <property type="term" value="P:oligosaccharide catabolic process"/>
    <property type="evidence" value="ECO:0007669"/>
    <property type="project" value="TreeGrafter"/>
</dbReference>
<dbReference type="InterPro" id="IPR015341">
    <property type="entry name" value="Glyco_hydro_38_cen"/>
</dbReference>
<keyword evidence="4" id="KW-0326">Glycosidase</keyword>
<keyword evidence="2" id="KW-0479">Metal-binding</keyword>
<evidence type="ECO:0000313" key="7">
    <source>
        <dbReference type="Proteomes" id="UP000182149"/>
    </source>
</evidence>
<dbReference type="InterPro" id="IPR027291">
    <property type="entry name" value="Glyco_hydro_38_N_sf"/>
</dbReference>
<dbReference type="EMBL" id="JXKD01000023">
    <property type="protein sequence ID" value="OJG08971.1"/>
    <property type="molecule type" value="Genomic_DNA"/>
</dbReference>
<protein>
    <submittedName>
        <fullName evidence="6">Glycosyl hydrolase</fullName>
    </submittedName>
</protein>
<dbReference type="STRING" id="328396.RU93_GL001279"/>
<reference evidence="6 7" key="1">
    <citation type="submission" date="2014-12" db="EMBL/GenBank/DDBJ databases">
        <title>Draft genome sequences of 29 type strains of Enterococci.</title>
        <authorList>
            <person name="Zhong Z."/>
            <person name="Sun Z."/>
            <person name="Liu W."/>
            <person name="Zhang W."/>
            <person name="Zhang H."/>
        </authorList>
    </citation>
    <scope>NUCLEOTIDE SEQUENCE [LARGE SCALE GENOMIC DNA]</scope>
    <source>
        <strain evidence="6 7">DSM 17690</strain>
    </source>
</reference>
<dbReference type="Pfam" id="PF01074">
    <property type="entry name" value="Glyco_hydro_38N"/>
    <property type="match status" value="1"/>
</dbReference>
<dbReference type="Gene3D" id="1.20.1270.50">
    <property type="entry name" value="Glycoside hydrolase family 38, central domain"/>
    <property type="match status" value="1"/>
</dbReference>
<dbReference type="PANTHER" id="PTHR46017">
    <property type="entry name" value="ALPHA-MANNOSIDASE 2C1"/>
    <property type="match status" value="1"/>
</dbReference>
<evidence type="ECO:0000256" key="4">
    <source>
        <dbReference type="ARBA" id="ARBA00023295"/>
    </source>
</evidence>
<evidence type="ECO:0000256" key="3">
    <source>
        <dbReference type="ARBA" id="ARBA00022801"/>
    </source>
</evidence>
<dbReference type="Gene3D" id="3.20.110.10">
    <property type="entry name" value="Glycoside hydrolase 38, N terminal domain"/>
    <property type="match status" value="1"/>
</dbReference>
<organism evidence="6 7">
    <name type="scientific">Enterococcus aquimarinus</name>
    <dbReference type="NCBI Taxonomy" id="328396"/>
    <lineage>
        <taxon>Bacteria</taxon>
        <taxon>Bacillati</taxon>
        <taxon>Bacillota</taxon>
        <taxon>Bacilli</taxon>
        <taxon>Lactobacillales</taxon>
        <taxon>Enterococcaceae</taxon>
        <taxon>Enterococcus</taxon>
    </lineage>
</organism>
<sequence>MMKKKVYIISHSHWDREWYLPYEQHHMLLVELMDDLLELFETDPDFNSFHLDGQTILLDDYLQVRPEKREAIQKAIDAGKLRIGPFYILQDDFLISSESNVRNMLIGMEESKKWGTPVKLGYFPDTFGNMGQAPQMMKKAGLEAAAFGRGVKPIGFDNEVIEAESYSSQYSEMWWKGPDQSEIFGLLFANWYSNGNEIPAEKEAAIKFWDQKLKDVEQFASTGHLLMMNGVDHQPVQKDVTQAIKLANELYPDYEFIHSNFTDYLEAVQQDLPEDVGTVEGELTSQETDGWFTLANTSSARVYLKQWNNRVQRQLENIAEPLATMAYEVTGKYPHDELTYGWKTLMQNHPHDSICGCSVDEVHREMMPRFEKANEVGKYVANEAVRQLTEKMDTTNFPADSFPFVVFNTNGLAKSGDAIVDIELERKTFSQGWPAQLYRQLEEVEKGEYHVIDQAGNVVDAVISEEEIRFDYDLPKDAFRIPFMERYVTVTMPLKDMAPYAWETYALVPGKVEEKAGTLANEAGTVIENDFIKVEIAENGSLAITDKETDVTVDNLAVFENVGDIANEYIFMQPQGDKAILSSDVKAAINVISNTANKAVIEITHVLDIPVSADGLLEKEQKMVIGFTSRKAQRSKETASLTIKTLVTITGESKKVDFETSLNNQMKDHRLRVLFPTGLVNVDTHEADSIYEVVKRPNGVSASWKNPTNPQHQHAFANLHDETRGVTVGNYGLNEYEIVNNETIAVTLLRAVGELGDWGYFPTPEAQCIGEYTFNYSVELHGAPESRYATYQNTYTAQVPFTTAQIAVQEGTLASSRVFVELEGDLFVPTALKRRKSDNHVILRGYNMADTDRELTIKKDNVQPELLNLLEEKMDEAYPEKLGAYEIRTVGLGE</sequence>
<dbReference type="GO" id="GO:0030246">
    <property type="term" value="F:carbohydrate binding"/>
    <property type="evidence" value="ECO:0007669"/>
    <property type="project" value="InterPro"/>
</dbReference>
<keyword evidence="3 6" id="KW-0378">Hydrolase</keyword>
<dbReference type="InterPro" id="IPR011330">
    <property type="entry name" value="Glyco_hydro/deAcase_b/a-brl"/>
</dbReference>
<dbReference type="SUPFAM" id="SSF74650">
    <property type="entry name" value="Galactose mutarotase-like"/>
    <property type="match status" value="1"/>
</dbReference>
<dbReference type="Pfam" id="PF18438">
    <property type="entry name" value="Glyco_hydro_38"/>
    <property type="match status" value="1"/>
</dbReference>
<dbReference type="Gene3D" id="2.60.40.2220">
    <property type="match status" value="1"/>
</dbReference>
<feature type="domain" description="Glycoside hydrolase family 38 central" evidence="5">
    <location>
        <begin position="297"/>
        <end position="370"/>
    </location>
</feature>
<evidence type="ECO:0000256" key="2">
    <source>
        <dbReference type="ARBA" id="ARBA00022723"/>
    </source>
</evidence>
<dbReference type="Pfam" id="PF09261">
    <property type="entry name" value="Alpha-mann_mid"/>
    <property type="match status" value="1"/>
</dbReference>
<proteinExistence type="inferred from homology"/>
<dbReference type="SUPFAM" id="SSF88688">
    <property type="entry name" value="Families 57/38 glycoside transferase middle domain"/>
    <property type="match status" value="1"/>
</dbReference>
<dbReference type="InterPro" id="IPR037094">
    <property type="entry name" value="Glyco_hydro_38_cen_sf"/>
</dbReference>
<dbReference type="InterPro" id="IPR000602">
    <property type="entry name" value="Glyco_hydro_38_N"/>
</dbReference>
<dbReference type="InterPro" id="IPR011682">
    <property type="entry name" value="Glyco_hydro_38_C"/>
</dbReference>
<dbReference type="InterPro" id="IPR041147">
    <property type="entry name" value="GH38_C"/>
</dbReference>
<comment type="caution">
    <text evidence="6">The sequence shown here is derived from an EMBL/GenBank/DDBJ whole genome shotgun (WGS) entry which is preliminary data.</text>
</comment>
<dbReference type="AlphaFoldDB" id="A0A1L8QN75"/>
<dbReference type="InterPro" id="IPR041509">
    <property type="entry name" value="GH38_beta-1"/>
</dbReference>
<keyword evidence="7" id="KW-1185">Reference proteome</keyword>
<accession>A0A1L8QN75</accession>
<dbReference type="GO" id="GO:0004559">
    <property type="term" value="F:alpha-mannosidase activity"/>
    <property type="evidence" value="ECO:0007669"/>
    <property type="project" value="InterPro"/>
</dbReference>
<dbReference type="Gene3D" id="2.70.98.30">
    <property type="entry name" value="Golgi alpha-mannosidase II, domain 4"/>
    <property type="match status" value="1"/>
</dbReference>
<dbReference type="SUPFAM" id="SSF88713">
    <property type="entry name" value="Glycoside hydrolase/deacetylase"/>
    <property type="match status" value="1"/>
</dbReference>
<dbReference type="InterPro" id="IPR011013">
    <property type="entry name" value="Gal_mutarotase_sf_dom"/>
</dbReference>